<dbReference type="OrthoDB" id="6622877at2759"/>
<feature type="compositionally biased region" description="Polar residues" evidence="2">
    <location>
        <begin position="156"/>
        <end position="176"/>
    </location>
</feature>
<dbReference type="GO" id="GO:0060271">
    <property type="term" value="P:cilium assembly"/>
    <property type="evidence" value="ECO:0007669"/>
    <property type="project" value="InterPro"/>
</dbReference>
<feature type="coiled-coil region" evidence="1">
    <location>
        <begin position="484"/>
        <end position="584"/>
    </location>
</feature>
<feature type="coiled-coil region" evidence="1">
    <location>
        <begin position="283"/>
        <end position="340"/>
    </location>
</feature>
<feature type="coiled-coil region" evidence="1">
    <location>
        <begin position="618"/>
        <end position="705"/>
    </location>
</feature>
<feature type="coiled-coil region" evidence="1">
    <location>
        <begin position="385"/>
        <end position="419"/>
    </location>
</feature>
<dbReference type="Proteomes" id="UP000663879">
    <property type="component" value="Unassembled WGS sequence"/>
</dbReference>
<evidence type="ECO:0000313" key="3">
    <source>
        <dbReference type="EMBL" id="CAF0754662.1"/>
    </source>
</evidence>
<reference evidence="3" key="1">
    <citation type="submission" date="2021-02" db="EMBL/GenBank/DDBJ databases">
        <authorList>
            <person name="Nowell W R."/>
        </authorList>
    </citation>
    <scope>NUCLEOTIDE SEQUENCE</scope>
    <source>
        <strain evidence="3">Ploen Becks lab</strain>
    </source>
</reference>
<comment type="caution">
    <text evidence="3">The sequence shown here is derived from an EMBL/GenBank/DDBJ whole genome shotgun (WGS) entry which is preliminary data.</text>
</comment>
<dbReference type="EMBL" id="CAJNOC010000391">
    <property type="protein sequence ID" value="CAF0754662.1"/>
    <property type="molecule type" value="Genomic_DNA"/>
</dbReference>
<gene>
    <name evidence="3" type="ORF">OXX778_LOCUS4106</name>
</gene>
<dbReference type="GO" id="GO:0005814">
    <property type="term" value="C:centriole"/>
    <property type="evidence" value="ECO:0007669"/>
    <property type="project" value="InterPro"/>
</dbReference>
<dbReference type="GO" id="GO:0007268">
    <property type="term" value="P:chemical synaptic transmission"/>
    <property type="evidence" value="ECO:0007669"/>
    <property type="project" value="InterPro"/>
</dbReference>
<evidence type="ECO:0000256" key="1">
    <source>
        <dbReference type="SAM" id="Coils"/>
    </source>
</evidence>
<dbReference type="GO" id="GO:0045202">
    <property type="term" value="C:synapse"/>
    <property type="evidence" value="ECO:0007669"/>
    <property type="project" value="GOC"/>
</dbReference>
<proteinExistence type="predicted"/>
<keyword evidence="1" id="KW-0175">Coiled coil</keyword>
<feature type="compositionally biased region" description="Low complexity" evidence="2">
    <location>
        <begin position="68"/>
        <end position="91"/>
    </location>
</feature>
<protein>
    <submittedName>
        <fullName evidence="3">Uncharacterized protein</fullName>
    </submittedName>
</protein>
<accession>A0A813PLM0</accession>
<evidence type="ECO:0000256" key="2">
    <source>
        <dbReference type="SAM" id="MobiDB-lite"/>
    </source>
</evidence>
<evidence type="ECO:0000313" key="4">
    <source>
        <dbReference type="Proteomes" id="UP000663879"/>
    </source>
</evidence>
<feature type="compositionally biased region" description="Polar residues" evidence="2">
    <location>
        <begin position="11"/>
        <end position="52"/>
    </location>
</feature>
<sequence>MGLFSRLFKPRSSSQPNSKNTPQKITQKPSKNSTSLPNLNKTTDSNLKSLGQVTEIKESDDDEQTKASTKNLESSTSKLKSTTGYESSSESSDSKKSKNSLEFLNTLTGNITNRDDEDSKSITSVSSQSTYPTKPSLKKDSDKSLSLADRIKEANLNKQKNISPLNTGENFARTNSTNNQTIVTFREPESEILEKNNLGKNSEKSTTDKQIKLILNENLILKQKIDLLEKQALEREDKFKKENDALIIKLHENLSKGMKSETERQELIKVLVSKQQESNERLINEQNKIIDGLNLKCKKLESELKLVRNMENADVLRVQVSHLEEENENLKKFVKRQNVELDIFYQNYGKVKDSDLNTKIKEDKNKWKQSINQLSPLFSIYDQKIEEKEKALRLLSLKINETTEKFNYLIEENQNLQSKLDNLPESIKNQMVQIKSQAELVLEENKYLSEKLRMEENKVYDSEKFKIEEVSRLSKRILICETERLELLNKIDLLESNNQEIIKKYNDISIETQRRIKLDDHLIQIGDLKRKIEELNLNYKQETELLILKIQAYEQDKKNYVLKLTDAEAEIKRLKAENIVLDEALNKGIGHKVRKNLNNLSKNAEINKINEKKMLGKIEIMEKEIDKLKFDKKIIENLYQISQVNCKEKDKRIEELISKSSKLEENFHEYKEKASEKLANILEKLKKKESEITNLKIENEKKINKILKSMGKKEHLVLNHLNAKENGTHETSLETKKLKEVLLELKS</sequence>
<keyword evidence="4" id="KW-1185">Reference proteome</keyword>
<dbReference type="GO" id="GO:0097539">
    <property type="term" value="C:ciliary transition fiber"/>
    <property type="evidence" value="ECO:0007669"/>
    <property type="project" value="TreeGrafter"/>
</dbReference>
<feature type="compositionally biased region" description="Polar residues" evidence="2">
    <location>
        <begin position="103"/>
        <end position="112"/>
    </location>
</feature>
<feature type="compositionally biased region" description="Basic and acidic residues" evidence="2">
    <location>
        <begin position="137"/>
        <end position="155"/>
    </location>
</feature>
<feature type="region of interest" description="Disordered" evidence="2">
    <location>
        <begin position="1"/>
        <end position="176"/>
    </location>
</feature>
<organism evidence="3 4">
    <name type="scientific">Brachionus calyciflorus</name>
    <dbReference type="NCBI Taxonomy" id="104777"/>
    <lineage>
        <taxon>Eukaryota</taxon>
        <taxon>Metazoa</taxon>
        <taxon>Spiralia</taxon>
        <taxon>Gnathifera</taxon>
        <taxon>Rotifera</taxon>
        <taxon>Eurotatoria</taxon>
        <taxon>Monogononta</taxon>
        <taxon>Pseudotrocha</taxon>
        <taxon>Ploima</taxon>
        <taxon>Brachionidae</taxon>
        <taxon>Brachionus</taxon>
    </lineage>
</organism>
<dbReference type="PANTHER" id="PTHR36170:SF1">
    <property type="entry name" value="CENTROSOMAL PROTEIN OF 89 KDA"/>
    <property type="match status" value="1"/>
</dbReference>
<dbReference type="InterPro" id="IPR033545">
    <property type="entry name" value="CEP89"/>
</dbReference>
<dbReference type="AlphaFoldDB" id="A0A813PLM0"/>
<dbReference type="GO" id="GO:0007005">
    <property type="term" value="P:mitochondrion organization"/>
    <property type="evidence" value="ECO:0007669"/>
    <property type="project" value="InterPro"/>
</dbReference>
<dbReference type="PANTHER" id="PTHR36170">
    <property type="entry name" value="CENTROSOMAL PROTEIN OF 89 KDA"/>
    <property type="match status" value="1"/>
</dbReference>
<name>A0A813PLM0_9BILA</name>